<dbReference type="PANTHER" id="PTHR34206:SF1">
    <property type="entry name" value="OS10G0390701 PROTEIN"/>
    <property type="match status" value="1"/>
</dbReference>
<name>A0ABD3SL05_9LAMI</name>
<protein>
    <submittedName>
        <fullName evidence="1">Uncharacterized protein</fullName>
    </submittedName>
</protein>
<keyword evidence="2" id="KW-1185">Reference proteome</keyword>
<dbReference type="AlphaFoldDB" id="A0ABD3SL05"/>
<comment type="caution">
    <text evidence="1">The sequence shown here is derived from an EMBL/GenBank/DDBJ whole genome shotgun (WGS) entry which is preliminary data.</text>
</comment>
<gene>
    <name evidence="1" type="ORF">ACJIZ3_021090</name>
</gene>
<dbReference type="PANTHER" id="PTHR34206">
    <property type="entry name" value="OS06G0193300 PROTEIN"/>
    <property type="match status" value="1"/>
</dbReference>
<dbReference type="EMBL" id="JBJXBP010000006">
    <property type="protein sequence ID" value="KAL3825061.1"/>
    <property type="molecule type" value="Genomic_DNA"/>
</dbReference>
<dbReference type="Proteomes" id="UP001634393">
    <property type="component" value="Unassembled WGS sequence"/>
</dbReference>
<sequence length="135" mass="15328">MATRFSLYSSPFITLNHAAPIKGSRSKLVMMCANKHTSVDLQIRSKFKNKVFEDRSAGIVCYKDENGEITCEGYDEGPRFYQQLSRFTCNSRDVEIIDLLQRCLLQVVDEDELDNAEKGIAEQTDFNCNGSNKLC</sequence>
<organism evidence="1 2">
    <name type="scientific">Penstemon smallii</name>
    <dbReference type="NCBI Taxonomy" id="265156"/>
    <lineage>
        <taxon>Eukaryota</taxon>
        <taxon>Viridiplantae</taxon>
        <taxon>Streptophyta</taxon>
        <taxon>Embryophyta</taxon>
        <taxon>Tracheophyta</taxon>
        <taxon>Spermatophyta</taxon>
        <taxon>Magnoliopsida</taxon>
        <taxon>eudicotyledons</taxon>
        <taxon>Gunneridae</taxon>
        <taxon>Pentapetalae</taxon>
        <taxon>asterids</taxon>
        <taxon>lamiids</taxon>
        <taxon>Lamiales</taxon>
        <taxon>Plantaginaceae</taxon>
        <taxon>Cheloneae</taxon>
        <taxon>Penstemon</taxon>
    </lineage>
</organism>
<evidence type="ECO:0000313" key="2">
    <source>
        <dbReference type="Proteomes" id="UP001634393"/>
    </source>
</evidence>
<accession>A0ABD3SL05</accession>
<proteinExistence type="predicted"/>
<reference evidence="1 2" key="1">
    <citation type="submission" date="2024-12" db="EMBL/GenBank/DDBJ databases">
        <title>The unique morphological basis and parallel evolutionary history of personate flowers in Penstemon.</title>
        <authorList>
            <person name="Depatie T.H."/>
            <person name="Wessinger C.A."/>
        </authorList>
    </citation>
    <scope>NUCLEOTIDE SEQUENCE [LARGE SCALE GENOMIC DNA]</scope>
    <source>
        <strain evidence="1">WTNN_2</strain>
        <tissue evidence="1">Leaf</tissue>
    </source>
</reference>
<evidence type="ECO:0000313" key="1">
    <source>
        <dbReference type="EMBL" id="KAL3825061.1"/>
    </source>
</evidence>